<dbReference type="PROSITE" id="PS50928">
    <property type="entry name" value="ABC_TM1"/>
    <property type="match status" value="1"/>
</dbReference>
<dbReference type="RefSeq" id="WP_073029286.1">
    <property type="nucleotide sequence ID" value="NZ_FQXJ01000005.1"/>
</dbReference>
<dbReference type="Gene3D" id="1.10.3720.10">
    <property type="entry name" value="MetI-like"/>
    <property type="match status" value="1"/>
</dbReference>
<evidence type="ECO:0000256" key="7">
    <source>
        <dbReference type="ARBA" id="ARBA00024202"/>
    </source>
</evidence>
<evidence type="ECO:0000256" key="6">
    <source>
        <dbReference type="ARBA" id="ARBA00023136"/>
    </source>
</evidence>
<evidence type="ECO:0000313" key="11">
    <source>
        <dbReference type="Proteomes" id="UP000183954"/>
    </source>
</evidence>
<keyword evidence="4 8" id="KW-0812">Transmembrane</keyword>
<evidence type="ECO:0000256" key="1">
    <source>
        <dbReference type="ARBA" id="ARBA00004651"/>
    </source>
</evidence>
<dbReference type="EMBL" id="FQXJ01000005">
    <property type="protein sequence ID" value="SHH88527.1"/>
    <property type="molecule type" value="Genomic_DNA"/>
</dbReference>
<gene>
    <name evidence="10" type="ORF">SAMN02746098_01682</name>
</gene>
<dbReference type="PANTHER" id="PTHR43386">
    <property type="entry name" value="OLIGOPEPTIDE TRANSPORT SYSTEM PERMEASE PROTEIN APPC"/>
    <property type="match status" value="1"/>
</dbReference>
<keyword evidence="11" id="KW-1185">Reference proteome</keyword>
<dbReference type="GO" id="GO:0055085">
    <property type="term" value="P:transmembrane transport"/>
    <property type="evidence" value="ECO:0007669"/>
    <property type="project" value="InterPro"/>
</dbReference>
<evidence type="ECO:0000256" key="8">
    <source>
        <dbReference type="RuleBase" id="RU363032"/>
    </source>
</evidence>
<evidence type="ECO:0000256" key="2">
    <source>
        <dbReference type="ARBA" id="ARBA00022448"/>
    </source>
</evidence>
<accession>A0A1M5WM04</accession>
<keyword evidence="5 8" id="KW-1133">Transmembrane helix</keyword>
<dbReference type="Pfam" id="PF12911">
    <property type="entry name" value="OppC_N"/>
    <property type="match status" value="1"/>
</dbReference>
<evidence type="ECO:0000256" key="5">
    <source>
        <dbReference type="ARBA" id="ARBA00022989"/>
    </source>
</evidence>
<dbReference type="SUPFAM" id="SSF161098">
    <property type="entry name" value="MetI-like"/>
    <property type="match status" value="1"/>
</dbReference>
<dbReference type="CDD" id="cd06261">
    <property type="entry name" value="TM_PBP2"/>
    <property type="match status" value="1"/>
</dbReference>
<evidence type="ECO:0000256" key="3">
    <source>
        <dbReference type="ARBA" id="ARBA00022475"/>
    </source>
</evidence>
<keyword evidence="6 8" id="KW-0472">Membrane</keyword>
<keyword evidence="2 8" id="KW-0813">Transport</keyword>
<comment type="similarity">
    <text evidence="7">Belongs to the binding-protein-dependent transport system permease family. OppBC subfamily.</text>
</comment>
<dbReference type="InterPro" id="IPR053385">
    <property type="entry name" value="ABC_transport_permease"/>
</dbReference>
<sequence length="299" mass="32826">MSTNSDADKTLELYETSSLFLEIWDRLKRNKRAILGLFLVIFLILVALFANVIAPYDPVQIALKDSLKEPNLAHLMGTDVLGRDIFSRIIYGARASLIVGVVATSISLVIGVIIGAFSGYYGGWLDSLMMRITDIFSAFPFFLLAIAIMTFLGPSLLNIFFALGIVGWTNYARLIRGQVILVKESKYIEAARSIGAKDRRIILRHILPNALAPVIVYTALNIGGVILAEAGLSFLGLGVRPPAPSWGSMLAEGKDFIFNASWLVVWPGVAIFLTVLGYNLLGEGLRNALDPRLNLRRIK</sequence>
<dbReference type="PANTHER" id="PTHR43386:SF1">
    <property type="entry name" value="D,D-DIPEPTIDE TRANSPORT SYSTEM PERMEASE PROTEIN DDPC-RELATED"/>
    <property type="match status" value="1"/>
</dbReference>
<keyword evidence="3" id="KW-1003">Cell membrane</keyword>
<evidence type="ECO:0000259" key="9">
    <source>
        <dbReference type="PROSITE" id="PS50928"/>
    </source>
</evidence>
<dbReference type="InterPro" id="IPR025966">
    <property type="entry name" value="OppC_N"/>
</dbReference>
<feature type="transmembrane region" description="Helical" evidence="8">
    <location>
        <begin position="256"/>
        <end position="281"/>
    </location>
</feature>
<dbReference type="GO" id="GO:0005886">
    <property type="term" value="C:plasma membrane"/>
    <property type="evidence" value="ECO:0007669"/>
    <property type="project" value="UniProtKB-SubCell"/>
</dbReference>
<feature type="transmembrane region" description="Helical" evidence="8">
    <location>
        <begin position="141"/>
        <end position="166"/>
    </location>
</feature>
<dbReference type="InterPro" id="IPR035906">
    <property type="entry name" value="MetI-like_sf"/>
</dbReference>
<feature type="transmembrane region" description="Helical" evidence="8">
    <location>
        <begin position="33"/>
        <end position="54"/>
    </location>
</feature>
<organism evidence="10 11">
    <name type="scientific">Desulfosporosinus lacus DSM 15449</name>
    <dbReference type="NCBI Taxonomy" id="1121420"/>
    <lineage>
        <taxon>Bacteria</taxon>
        <taxon>Bacillati</taxon>
        <taxon>Bacillota</taxon>
        <taxon>Clostridia</taxon>
        <taxon>Eubacteriales</taxon>
        <taxon>Desulfitobacteriaceae</taxon>
        <taxon>Desulfosporosinus</taxon>
    </lineage>
</organism>
<reference evidence="11" key="1">
    <citation type="submission" date="2016-11" db="EMBL/GenBank/DDBJ databases">
        <authorList>
            <person name="Varghese N."/>
            <person name="Submissions S."/>
        </authorList>
    </citation>
    <scope>NUCLEOTIDE SEQUENCE [LARGE SCALE GENOMIC DNA]</scope>
    <source>
        <strain evidence="11">DSM 15449</strain>
    </source>
</reference>
<dbReference type="OrthoDB" id="9797852at2"/>
<dbReference type="AlphaFoldDB" id="A0A1M5WM04"/>
<name>A0A1M5WM04_9FIRM</name>
<protein>
    <submittedName>
        <fullName evidence="10">Peptide/nickel transport system permease protein</fullName>
    </submittedName>
</protein>
<dbReference type="NCBIfam" id="NF045474">
    <property type="entry name" value="Opp2C"/>
    <property type="match status" value="1"/>
</dbReference>
<proteinExistence type="inferred from homology"/>
<dbReference type="STRING" id="1121420.SAMN02746098_01682"/>
<dbReference type="Proteomes" id="UP000183954">
    <property type="component" value="Unassembled WGS sequence"/>
</dbReference>
<dbReference type="InterPro" id="IPR050366">
    <property type="entry name" value="BP-dependent_transpt_permease"/>
</dbReference>
<dbReference type="Pfam" id="PF00528">
    <property type="entry name" value="BPD_transp_1"/>
    <property type="match status" value="1"/>
</dbReference>
<feature type="domain" description="ABC transmembrane type-1" evidence="9">
    <location>
        <begin position="93"/>
        <end position="282"/>
    </location>
</feature>
<feature type="transmembrane region" description="Helical" evidence="8">
    <location>
        <begin position="97"/>
        <end position="121"/>
    </location>
</feature>
<evidence type="ECO:0000256" key="4">
    <source>
        <dbReference type="ARBA" id="ARBA00022692"/>
    </source>
</evidence>
<comment type="subcellular location">
    <subcellularLocation>
        <location evidence="1 8">Cell membrane</location>
        <topology evidence="1 8">Multi-pass membrane protein</topology>
    </subcellularLocation>
</comment>
<feature type="transmembrane region" description="Helical" evidence="8">
    <location>
        <begin position="210"/>
        <end position="236"/>
    </location>
</feature>
<dbReference type="InterPro" id="IPR000515">
    <property type="entry name" value="MetI-like"/>
</dbReference>
<evidence type="ECO:0000313" key="10">
    <source>
        <dbReference type="EMBL" id="SHH88527.1"/>
    </source>
</evidence>